<reference evidence="2 3" key="1">
    <citation type="submission" date="2019-11" db="EMBL/GenBank/DDBJ databases">
        <title>Type strains purchased from KCTC, JCM and DSMZ.</title>
        <authorList>
            <person name="Lu H."/>
        </authorList>
    </citation>
    <scope>NUCLEOTIDE SEQUENCE [LARGE SCALE GENOMIC DNA]</scope>
    <source>
        <strain evidence="2 3">KCTC 52429</strain>
    </source>
</reference>
<keyword evidence="1" id="KW-0812">Transmembrane</keyword>
<feature type="transmembrane region" description="Helical" evidence="1">
    <location>
        <begin position="109"/>
        <end position="127"/>
    </location>
</feature>
<comment type="caution">
    <text evidence="2">The sequence shown here is derived from an EMBL/GenBank/DDBJ whole genome shotgun (WGS) entry which is preliminary data.</text>
</comment>
<feature type="transmembrane region" description="Helical" evidence="1">
    <location>
        <begin position="172"/>
        <end position="194"/>
    </location>
</feature>
<evidence type="ECO:0000313" key="3">
    <source>
        <dbReference type="Proteomes" id="UP000430634"/>
    </source>
</evidence>
<feature type="transmembrane region" description="Helical" evidence="1">
    <location>
        <begin position="82"/>
        <end position="103"/>
    </location>
</feature>
<accession>A0A6I3SQ36</accession>
<feature type="transmembrane region" description="Helical" evidence="1">
    <location>
        <begin position="16"/>
        <end position="37"/>
    </location>
</feature>
<dbReference type="Proteomes" id="UP000430634">
    <property type="component" value="Unassembled WGS sequence"/>
</dbReference>
<organism evidence="2 3">
    <name type="scientific">Pseudoduganella buxea</name>
    <dbReference type="NCBI Taxonomy" id="1949069"/>
    <lineage>
        <taxon>Bacteria</taxon>
        <taxon>Pseudomonadati</taxon>
        <taxon>Pseudomonadota</taxon>
        <taxon>Betaproteobacteria</taxon>
        <taxon>Burkholderiales</taxon>
        <taxon>Oxalobacteraceae</taxon>
        <taxon>Telluria group</taxon>
        <taxon>Pseudoduganella</taxon>
    </lineage>
</organism>
<keyword evidence="1" id="KW-1133">Transmembrane helix</keyword>
<evidence type="ECO:0000256" key="1">
    <source>
        <dbReference type="SAM" id="Phobius"/>
    </source>
</evidence>
<gene>
    <name evidence="2" type="ORF">GM672_00240</name>
</gene>
<dbReference type="EMBL" id="WNKZ01000001">
    <property type="protein sequence ID" value="MTV51151.1"/>
    <property type="molecule type" value="Genomic_DNA"/>
</dbReference>
<evidence type="ECO:0000313" key="2">
    <source>
        <dbReference type="EMBL" id="MTV51151.1"/>
    </source>
</evidence>
<proteinExistence type="predicted"/>
<sequence>MSNFENLNPPYTKGRIFVPITAALPMMLSAIGMVLAAEAWEGSVIENPVWIFCSAIFGLSTLMMIIPLIFNWGWRAQHFGVTTLFLGSIMLTGGVPWLCILFFSVLPLSIRILAFSVYIGTLVFWGWRFRSYYKSVYSDVTKRSMLYRVDEETVFYVQKVDKKLMGGKEASLHFPSIYLFIGATLTALLTLFFATEIRSAFGLPLVHVFLAVFSIPIDMMAMGFIFRGWLIYYHYPREISCQTKKNVYVDLVSHPSKAQ</sequence>
<feature type="transmembrane region" description="Helical" evidence="1">
    <location>
        <begin position="206"/>
        <end position="230"/>
    </location>
</feature>
<dbReference type="AlphaFoldDB" id="A0A6I3SQ36"/>
<keyword evidence="1" id="KW-0472">Membrane</keyword>
<protein>
    <submittedName>
        <fullName evidence="2">Uncharacterized protein</fullName>
    </submittedName>
</protein>
<name>A0A6I3SQ36_9BURK</name>
<dbReference type="OrthoDB" id="8755693at2"/>
<feature type="transmembrane region" description="Helical" evidence="1">
    <location>
        <begin position="49"/>
        <end position="70"/>
    </location>
</feature>
<dbReference type="RefSeq" id="WP_155468516.1">
    <property type="nucleotide sequence ID" value="NZ_BMKG01000006.1"/>
</dbReference>